<evidence type="ECO:0000256" key="8">
    <source>
        <dbReference type="SAM" id="MobiDB-lite"/>
    </source>
</evidence>
<dbReference type="GO" id="GO:0003729">
    <property type="term" value="F:mRNA binding"/>
    <property type="evidence" value="ECO:0007669"/>
    <property type="project" value="TreeGrafter"/>
</dbReference>
<evidence type="ECO:0000256" key="5">
    <source>
        <dbReference type="ARBA" id="ARBA00022737"/>
    </source>
</evidence>
<dbReference type="GO" id="GO:0005634">
    <property type="term" value="C:nucleus"/>
    <property type="evidence" value="ECO:0007669"/>
    <property type="project" value="UniProtKB-SubCell"/>
</dbReference>
<keyword evidence="5" id="KW-0677">Repeat</keyword>
<comment type="caution">
    <text evidence="10">The sequence shown here is derived from an EMBL/GenBank/DDBJ whole genome shotgun (WGS) entry which is preliminary data.</text>
</comment>
<dbReference type="SUPFAM" id="SSF48452">
    <property type="entry name" value="TPR-like"/>
    <property type="match status" value="2"/>
</dbReference>
<evidence type="ECO:0000256" key="4">
    <source>
        <dbReference type="ARBA" id="ARBA00022664"/>
    </source>
</evidence>
<feature type="compositionally biased region" description="Pro residues" evidence="8">
    <location>
        <begin position="1053"/>
        <end position="1068"/>
    </location>
</feature>
<dbReference type="Pfam" id="PF05843">
    <property type="entry name" value="Suf"/>
    <property type="match status" value="1"/>
</dbReference>
<keyword evidence="11" id="KW-1185">Reference proteome</keyword>
<evidence type="ECO:0000256" key="6">
    <source>
        <dbReference type="ARBA" id="ARBA00023242"/>
    </source>
</evidence>
<keyword evidence="6 7" id="KW-0539">Nucleus</keyword>
<feature type="region of interest" description="Disordered" evidence="8">
    <location>
        <begin position="21"/>
        <end position="190"/>
    </location>
</feature>
<keyword evidence="3 7" id="KW-0963">Cytoplasm</keyword>
<dbReference type="STRING" id="2656787.A0A370TDR8"/>
<comment type="subcellular location">
    <subcellularLocation>
        <location evidence="2 7">Cytoplasm</location>
    </subcellularLocation>
    <subcellularLocation>
        <location evidence="7">Nucleus</location>
    </subcellularLocation>
    <text evidence="7">Nucleus and/or cytoplasm.</text>
</comment>
<sequence>MAEEDAEIALLHQLQAGQESVAWENSGANGVEEADLPSNTEHNNQEVKKEVAADDQVLRALSPSSADNLSDGGEYDPSSVIPSPAIAVTAGEASRSSSQSSMRKRKTVGGFIADESDEDTDTSTPAQNSTNLLQPPASSTPKRTPSPLQTSVTQRDLQSPAENQDDSRDAANSANIPFVNPSSAGLPTVQAPGTQVLTSAGPAAQAAASVPKARLPNDKTGILEDRIKEDPRGDLDAWLSLISEHRKRNKLDDARAVYERFFAVFPQAAEVWVAWIEMELDNENRSAAEQIFGKSLLTVPNVQLWSVYLNYIRRVNDLTNDVTGNARATISQSYEFVLSNIGMDRDSGKIWQEYVQFIRSAPGQIGGSSWQDQQKMDQLRKAYQRAICVPMSSVNNLWKDYDQFEMGLNKMTGRKFLQEKSPGYMSARSANTALENVNRGLIRTTLPKLPPAHGFDGEHEYLQQVELWKKWISWEQEDPLVLKADEMEAYKQRVLYVLKQAIMALRFWPELWVDAAEWCYSNGLDKEGDTFLNDGISANPESCLLAFKKADRLETTLATEEAGKNSADQGAIVRGPYDKLLDTLYDLIKQLKVREARDLAKLEESTALDASISAIISKAEDDEDDEDETEKAVREVDKANKTRAIQQGYASQAQLLSRTISFAWIALMRAMRRIQGKGAVKDAVGGSRQIFADARARGKITSDVYVASALIEHHVYKDPAGTKIFERGAKLFPEDEIFILEYLKHLLSIGDTTNARVAFETAVSRLIQKPQLVSKAKPLYSYFHKYESKYGELSQIRKLEQRMAELFPDDPKLLRFASRYSAEGFDPTAVRPIVSPATQMRPKTGLMPSIEQHTSVQNSPRPQFVQENSPRPQYQPAINSPKRPFPLEDLEDLNRPRKLARGESPLKGAAGRRLDQQKRLQQHGTPTWQSNAPPFVVPRDITFLLSIIPRADLYTSTKFNAEAMVRLLSQTHVPDYSTWKSLRDQPQPQRYDGRPSTSYTEPPRPRDQTSYNYAGQDDRRTADAHSWQSQGSYGAYGSAPGPAVTHGGDSYLRPPPQGIAPQGLPPRPDSSGSGYYQSGIGGAPGTGNWQTQGPFLSPAHTWYYQADQFAPGYSYAR</sequence>
<accession>A0A370TDR8</accession>
<dbReference type="EMBL" id="NPIC01000010">
    <property type="protein sequence ID" value="RDL32592.1"/>
    <property type="molecule type" value="Genomic_DNA"/>
</dbReference>
<feature type="compositionally biased region" description="Basic and acidic residues" evidence="8">
    <location>
        <begin position="43"/>
        <end position="52"/>
    </location>
</feature>
<evidence type="ECO:0000313" key="11">
    <source>
        <dbReference type="Proteomes" id="UP000254866"/>
    </source>
</evidence>
<proteinExistence type="predicted"/>
<evidence type="ECO:0000259" key="9">
    <source>
        <dbReference type="Pfam" id="PF05843"/>
    </source>
</evidence>
<feature type="compositionally biased region" description="Polar residues" evidence="8">
    <location>
        <begin position="852"/>
        <end position="878"/>
    </location>
</feature>
<organism evidence="10 11">
    <name type="scientific">Venustampulla echinocandica</name>
    <dbReference type="NCBI Taxonomy" id="2656787"/>
    <lineage>
        <taxon>Eukaryota</taxon>
        <taxon>Fungi</taxon>
        <taxon>Dikarya</taxon>
        <taxon>Ascomycota</taxon>
        <taxon>Pezizomycotina</taxon>
        <taxon>Leotiomycetes</taxon>
        <taxon>Helotiales</taxon>
        <taxon>Pleuroascaceae</taxon>
        <taxon>Venustampulla</taxon>
    </lineage>
</organism>
<protein>
    <recommendedName>
        <fullName evidence="7">mRNA 3'-end-processing protein RNA14</fullName>
    </recommendedName>
</protein>
<dbReference type="InterPro" id="IPR011990">
    <property type="entry name" value="TPR-like_helical_dom_sf"/>
</dbReference>
<gene>
    <name evidence="10" type="ORF">BP5553_09048</name>
</gene>
<evidence type="ECO:0000256" key="7">
    <source>
        <dbReference type="RuleBase" id="RU369035"/>
    </source>
</evidence>
<feature type="compositionally biased region" description="Polar residues" evidence="8">
    <location>
        <begin position="978"/>
        <end position="988"/>
    </location>
</feature>
<feature type="region of interest" description="Disordered" evidence="8">
    <location>
        <begin position="978"/>
        <end position="1094"/>
    </location>
</feature>
<reference evidence="10 11" key="1">
    <citation type="journal article" date="2018" name="IMA Fungus">
        <title>IMA Genome-F 9: Draft genome sequence of Annulohypoxylon stygium, Aspergillus mulundensis, Berkeleyomyces basicola (syn. Thielaviopsis basicola), Ceratocystis smalleyi, two Cercospora beticola strains, Coleophoma cylindrospora, Fusarium fracticaudum, Phialophora cf. hyalina, and Morchella septimelata.</title>
        <authorList>
            <person name="Wingfield B.D."/>
            <person name="Bills G.F."/>
            <person name="Dong Y."/>
            <person name="Huang W."/>
            <person name="Nel W.J."/>
            <person name="Swalarsk-Parry B.S."/>
            <person name="Vaghefi N."/>
            <person name="Wilken P.M."/>
            <person name="An Z."/>
            <person name="de Beer Z.W."/>
            <person name="De Vos L."/>
            <person name="Chen L."/>
            <person name="Duong T.A."/>
            <person name="Gao Y."/>
            <person name="Hammerbacher A."/>
            <person name="Kikkert J.R."/>
            <person name="Li Y."/>
            <person name="Li H."/>
            <person name="Li K."/>
            <person name="Li Q."/>
            <person name="Liu X."/>
            <person name="Ma X."/>
            <person name="Naidoo K."/>
            <person name="Pethybridge S.J."/>
            <person name="Sun J."/>
            <person name="Steenkamp E.T."/>
            <person name="van der Nest M.A."/>
            <person name="van Wyk S."/>
            <person name="Wingfield M.J."/>
            <person name="Xiong C."/>
            <person name="Yue Q."/>
            <person name="Zhang X."/>
        </authorList>
    </citation>
    <scope>NUCLEOTIDE SEQUENCE [LARGE SCALE GENOMIC DNA]</scope>
    <source>
        <strain evidence="10 11">BP 5553</strain>
    </source>
</reference>
<name>A0A370TDR8_9HELO</name>
<evidence type="ECO:0000256" key="1">
    <source>
        <dbReference type="ARBA" id="ARBA00002863"/>
    </source>
</evidence>
<dbReference type="InterPro" id="IPR008847">
    <property type="entry name" value="Suf"/>
</dbReference>
<evidence type="ECO:0000313" key="10">
    <source>
        <dbReference type="EMBL" id="RDL32592.1"/>
    </source>
</evidence>
<feature type="region of interest" description="Disordered" evidence="8">
    <location>
        <begin position="852"/>
        <end position="933"/>
    </location>
</feature>
<dbReference type="SMART" id="SM00386">
    <property type="entry name" value="HAT"/>
    <property type="match status" value="6"/>
</dbReference>
<dbReference type="Proteomes" id="UP000254866">
    <property type="component" value="Unassembled WGS sequence"/>
</dbReference>
<dbReference type="AlphaFoldDB" id="A0A370TDR8"/>
<dbReference type="PANTHER" id="PTHR19980">
    <property type="entry name" value="RNA CLEAVAGE STIMULATION FACTOR"/>
    <property type="match status" value="1"/>
</dbReference>
<dbReference type="OrthoDB" id="26282at2759"/>
<dbReference type="GO" id="GO:0005737">
    <property type="term" value="C:cytoplasm"/>
    <property type="evidence" value="ECO:0007669"/>
    <property type="project" value="UniProtKB-SubCell"/>
</dbReference>
<feature type="compositionally biased region" description="Polar residues" evidence="8">
    <location>
        <begin position="922"/>
        <end position="932"/>
    </location>
</feature>
<dbReference type="PANTHER" id="PTHR19980:SF0">
    <property type="entry name" value="CLEAVAGE STIMULATION FACTOR SUBUNIT 3"/>
    <property type="match status" value="1"/>
</dbReference>
<comment type="function">
    <text evidence="1 7">Component of the cleavage factor IA (CFIA) complex, which is involved in the endonucleolytic cleavage during polyadenylation-dependent pre-mRNA 3'-end formation.</text>
</comment>
<evidence type="ECO:0000256" key="3">
    <source>
        <dbReference type="ARBA" id="ARBA00022490"/>
    </source>
</evidence>
<keyword evidence="4 7" id="KW-0507">mRNA processing</keyword>
<dbReference type="InterPro" id="IPR003107">
    <property type="entry name" value="HAT"/>
</dbReference>
<feature type="domain" description="Suppressor of forked" evidence="9">
    <location>
        <begin position="218"/>
        <end position="830"/>
    </location>
</feature>
<feature type="compositionally biased region" description="Polar residues" evidence="8">
    <location>
        <begin position="170"/>
        <end position="190"/>
    </location>
</feature>
<dbReference type="RefSeq" id="XP_031866314.1">
    <property type="nucleotide sequence ID" value="XM_032017671.1"/>
</dbReference>
<dbReference type="GO" id="GO:0180010">
    <property type="term" value="P:co-transcriptional mRNA 3'-end processing, cleavage and polyadenylation pathway"/>
    <property type="evidence" value="ECO:0007669"/>
    <property type="project" value="UniProtKB-UniRule"/>
</dbReference>
<feature type="compositionally biased region" description="Polar residues" evidence="8">
    <location>
        <begin position="125"/>
        <end position="162"/>
    </location>
</feature>
<dbReference type="InterPro" id="IPR045243">
    <property type="entry name" value="Rna14-like"/>
</dbReference>
<evidence type="ECO:0000256" key="2">
    <source>
        <dbReference type="ARBA" id="ARBA00004496"/>
    </source>
</evidence>
<dbReference type="Gene3D" id="1.25.40.1040">
    <property type="match status" value="1"/>
</dbReference>
<dbReference type="GeneID" id="43601897"/>
<dbReference type="FunFam" id="1.25.40.1040:FF:000006">
    <property type="entry name" value="CFIA complex component Rna14, putative"/>
    <property type="match status" value="1"/>
</dbReference>